<name>A0A1W2CU65_9FIRM</name>
<reference evidence="2 3" key="1">
    <citation type="submission" date="2017-04" db="EMBL/GenBank/DDBJ databases">
        <authorList>
            <person name="Afonso C.L."/>
            <person name="Miller P.J."/>
            <person name="Scott M.A."/>
            <person name="Spackman E."/>
            <person name="Goraichik I."/>
            <person name="Dimitrov K.M."/>
            <person name="Suarez D.L."/>
            <person name="Swayne D.E."/>
        </authorList>
    </citation>
    <scope>NUCLEOTIDE SEQUENCE [LARGE SCALE GENOMIC DNA]</scope>
    <source>
        <strain evidence="2 3">DSM 5090</strain>
    </source>
</reference>
<proteinExistence type="predicted"/>
<dbReference type="InterPro" id="IPR040596">
    <property type="entry name" value="RNase_II_C_S1"/>
</dbReference>
<sequence length="490" mass="54769">MSSTNDKQHRSRLQQIAHRAMLEKGLFPDFSPQVINELNKLDENTPKLEKSIRDLRDLLWCSIDNDDSNDLDQLTVAIKMPEEAVKVLVAIADVDALVKKSSAIDEHAQHNTTSIYTAGQIFPMLPEKLSYNLTSLNVDSDRLAIIVEIVYARNGEILSSDIYRAMVRNHAKLAYNSVAAWLDGSESMPQAIAAVPGLAENIDIQHQVAQKLKTLRHMHGALDFETVEARPIFDIDEIRDLEVEERNSAKDLIEDFMIAANGVTARYLETKKFPSLRRVVRTPKKWERIIELALEHNFALPRQADSKALEAFLTAQKIADPLRFPDLSLSIIKLLGAGEYVVEVQGDKSAGHFGLAVKDYAHSTAPNRRYPDLITQRLLKAALSGSPVPYQIDELELLAKHCTETENVAQKVERQVAKSAAAILLQSRIGEKFEAIITGAAAKGTWVRLLHPPVEGKLVGRFKGEAVGQRIRVQLLHTDVDQGYIDFKKI</sequence>
<dbReference type="Proteomes" id="UP000192738">
    <property type="component" value="Unassembled WGS sequence"/>
</dbReference>
<dbReference type="RefSeq" id="WP_084576346.1">
    <property type="nucleotide sequence ID" value="NZ_CP155572.1"/>
</dbReference>
<keyword evidence="3" id="KW-1185">Reference proteome</keyword>
<dbReference type="AlphaFoldDB" id="A0A1W2CU65"/>
<dbReference type="EMBL" id="FWXI01000011">
    <property type="protein sequence ID" value="SMC88198.1"/>
    <property type="molecule type" value="Genomic_DNA"/>
</dbReference>
<gene>
    <name evidence="2" type="ORF">SAMN04488500_111111</name>
</gene>
<dbReference type="SMART" id="SM00955">
    <property type="entry name" value="RNB"/>
    <property type="match status" value="1"/>
</dbReference>
<dbReference type="Pfam" id="PF18614">
    <property type="entry name" value="RNase_II_C_S1"/>
    <property type="match status" value="1"/>
</dbReference>
<dbReference type="GO" id="GO:0003723">
    <property type="term" value="F:RNA binding"/>
    <property type="evidence" value="ECO:0007669"/>
    <property type="project" value="InterPro"/>
</dbReference>
<dbReference type="GO" id="GO:0006402">
    <property type="term" value="P:mRNA catabolic process"/>
    <property type="evidence" value="ECO:0007669"/>
    <property type="project" value="TreeGrafter"/>
</dbReference>
<dbReference type="GO" id="GO:0005829">
    <property type="term" value="C:cytosol"/>
    <property type="evidence" value="ECO:0007669"/>
    <property type="project" value="TreeGrafter"/>
</dbReference>
<evidence type="ECO:0000259" key="1">
    <source>
        <dbReference type="SMART" id="SM00955"/>
    </source>
</evidence>
<dbReference type="PANTHER" id="PTHR23355">
    <property type="entry name" value="RIBONUCLEASE"/>
    <property type="match status" value="1"/>
</dbReference>
<dbReference type="STRING" id="112901.SAMN04488500_111111"/>
<dbReference type="SUPFAM" id="SSF50249">
    <property type="entry name" value="Nucleic acid-binding proteins"/>
    <property type="match status" value="1"/>
</dbReference>
<dbReference type="GO" id="GO:0004540">
    <property type="term" value="F:RNA nuclease activity"/>
    <property type="evidence" value="ECO:0007669"/>
    <property type="project" value="InterPro"/>
</dbReference>
<organism evidence="2 3">
    <name type="scientific">Sporomusa malonica</name>
    <dbReference type="NCBI Taxonomy" id="112901"/>
    <lineage>
        <taxon>Bacteria</taxon>
        <taxon>Bacillati</taxon>
        <taxon>Bacillota</taxon>
        <taxon>Negativicutes</taxon>
        <taxon>Selenomonadales</taxon>
        <taxon>Sporomusaceae</taxon>
        <taxon>Sporomusa</taxon>
    </lineage>
</organism>
<evidence type="ECO:0000313" key="3">
    <source>
        <dbReference type="Proteomes" id="UP000192738"/>
    </source>
</evidence>
<evidence type="ECO:0000313" key="2">
    <source>
        <dbReference type="EMBL" id="SMC88198.1"/>
    </source>
</evidence>
<dbReference type="PANTHER" id="PTHR23355:SF37">
    <property type="entry name" value="EXORIBONUCLEASE 2"/>
    <property type="match status" value="1"/>
</dbReference>
<feature type="domain" description="RNB" evidence="1">
    <location>
        <begin position="52"/>
        <end position="385"/>
    </location>
</feature>
<dbReference type="OrthoDB" id="9764149at2"/>
<dbReference type="Pfam" id="PF00773">
    <property type="entry name" value="RNB"/>
    <property type="match status" value="1"/>
</dbReference>
<accession>A0A1W2CU65</accession>
<protein>
    <submittedName>
        <fullName evidence="2">Exoribonuclease-2</fullName>
    </submittedName>
</protein>
<dbReference type="InterPro" id="IPR001900">
    <property type="entry name" value="RNase_II/R"/>
</dbReference>
<dbReference type="InterPro" id="IPR012340">
    <property type="entry name" value="NA-bd_OB-fold"/>
</dbReference>
<dbReference type="InterPro" id="IPR050180">
    <property type="entry name" value="RNR_Ribonuclease"/>
</dbReference>